<dbReference type="AlphaFoldDB" id="A0A7W8B3S3"/>
<feature type="domain" description="Deoxyribonuclease NucA/NucB" evidence="2">
    <location>
        <begin position="110"/>
        <end position="206"/>
    </location>
</feature>
<dbReference type="Proteomes" id="UP000549009">
    <property type="component" value="Unassembled WGS sequence"/>
</dbReference>
<proteinExistence type="predicted"/>
<dbReference type="InterPro" id="IPR029476">
    <property type="entry name" value="DNase_NucA_NucB"/>
</dbReference>
<feature type="compositionally biased region" description="Basic and acidic residues" evidence="1">
    <location>
        <begin position="111"/>
        <end position="121"/>
    </location>
</feature>
<evidence type="ECO:0000313" key="3">
    <source>
        <dbReference type="EMBL" id="MBB5109161.1"/>
    </source>
</evidence>
<accession>A0A7W8B3S3</accession>
<dbReference type="EMBL" id="JACHJD010000024">
    <property type="protein sequence ID" value="MBB5109161.1"/>
    <property type="molecule type" value="Genomic_DNA"/>
</dbReference>
<sequence length="209" mass="22275">MLEPQGPAPQQGESFFDTTATAAGTKGKCGTGWTMTAKNPPYNDVTFSSTFKEFRCDNATAGRDEVGCVVPWYPSKLKCSKARTPDLARHVTLAQNSGLPKRLHRTTSKSVIDDNRDKACGDRPSVSGKSCDEYPIATSKEGLNAGGKRRTFNGCSYSDIPSGSGSKGASASACAIAEFDNKSQGGTNTQFFRAERVLQGDPFDVVITP</sequence>
<organism evidence="3 4">
    <name type="scientific">Streptomyces spectabilis</name>
    <dbReference type="NCBI Taxonomy" id="68270"/>
    <lineage>
        <taxon>Bacteria</taxon>
        <taxon>Bacillati</taxon>
        <taxon>Actinomycetota</taxon>
        <taxon>Actinomycetes</taxon>
        <taxon>Kitasatosporales</taxon>
        <taxon>Streptomycetaceae</taxon>
        <taxon>Streptomyces</taxon>
    </lineage>
</organism>
<dbReference type="RefSeq" id="WP_184926140.1">
    <property type="nucleotide sequence ID" value="NZ_BMSQ01000027.1"/>
</dbReference>
<name>A0A7W8B3S3_STRST</name>
<comment type="caution">
    <text evidence="3">The sequence shown here is derived from an EMBL/GenBank/DDBJ whole genome shotgun (WGS) entry which is preliminary data.</text>
</comment>
<evidence type="ECO:0000259" key="2">
    <source>
        <dbReference type="Pfam" id="PF14040"/>
    </source>
</evidence>
<reference evidence="3 4" key="1">
    <citation type="submission" date="2020-08" db="EMBL/GenBank/DDBJ databases">
        <title>Genomic Encyclopedia of Type Strains, Phase III (KMG-III): the genomes of soil and plant-associated and newly described type strains.</title>
        <authorList>
            <person name="Whitman W."/>
        </authorList>
    </citation>
    <scope>NUCLEOTIDE SEQUENCE [LARGE SCALE GENOMIC DNA]</scope>
    <source>
        <strain evidence="3 4">CECT 3146</strain>
    </source>
</reference>
<protein>
    <recommendedName>
        <fullName evidence="2">Deoxyribonuclease NucA/NucB domain-containing protein</fullName>
    </recommendedName>
</protein>
<keyword evidence="4" id="KW-1185">Reference proteome</keyword>
<dbReference type="Pfam" id="PF14040">
    <property type="entry name" value="DNase_NucA_NucB"/>
    <property type="match status" value="1"/>
</dbReference>
<evidence type="ECO:0000313" key="4">
    <source>
        <dbReference type="Proteomes" id="UP000549009"/>
    </source>
</evidence>
<gene>
    <name evidence="3" type="ORF">FHS40_008289</name>
</gene>
<feature type="region of interest" description="Disordered" evidence="1">
    <location>
        <begin position="101"/>
        <end position="124"/>
    </location>
</feature>
<evidence type="ECO:0000256" key="1">
    <source>
        <dbReference type="SAM" id="MobiDB-lite"/>
    </source>
</evidence>